<organism evidence="1 2">
    <name type="scientific">Lithospermum erythrorhizon</name>
    <name type="common">Purple gromwell</name>
    <name type="synonym">Lithospermum officinale var. erythrorhizon</name>
    <dbReference type="NCBI Taxonomy" id="34254"/>
    <lineage>
        <taxon>Eukaryota</taxon>
        <taxon>Viridiplantae</taxon>
        <taxon>Streptophyta</taxon>
        <taxon>Embryophyta</taxon>
        <taxon>Tracheophyta</taxon>
        <taxon>Spermatophyta</taxon>
        <taxon>Magnoliopsida</taxon>
        <taxon>eudicotyledons</taxon>
        <taxon>Gunneridae</taxon>
        <taxon>Pentapetalae</taxon>
        <taxon>asterids</taxon>
        <taxon>lamiids</taxon>
        <taxon>Boraginales</taxon>
        <taxon>Boraginaceae</taxon>
        <taxon>Boraginoideae</taxon>
        <taxon>Lithospermeae</taxon>
        <taxon>Lithospermum</taxon>
    </lineage>
</organism>
<proteinExistence type="predicted"/>
<keyword evidence="2" id="KW-1185">Reference proteome</keyword>
<dbReference type="AlphaFoldDB" id="A0AAV3R9G8"/>
<sequence>MDSQHSNILTAVDEEAPSLGFITISPKLLQGTYVVDMPLKAVETGDASGAGNHETARFIRDEIRHLESDTD</sequence>
<gene>
    <name evidence="1" type="ORF">LIER_25535</name>
</gene>
<reference evidence="1 2" key="1">
    <citation type="submission" date="2024-01" db="EMBL/GenBank/DDBJ databases">
        <title>The complete chloroplast genome sequence of Lithospermum erythrorhizon: insights into the phylogenetic relationship among Boraginaceae species and the maternal lineages of purple gromwells.</title>
        <authorList>
            <person name="Okada T."/>
            <person name="Watanabe K."/>
        </authorList>
    </citation>
    <scope>NUCLEOTIDE SEQUENCE [LARGE SCALE GENOMIC DNA]</scope>
</reference>
<accession>A0AAV3R9G8</accession>
<dbReference type="EMBL" id="BAABME010007709">
    <property type="protein sequence ID" value="GAA0171528.1"/>
    <property type="molecule type" value="Genomic_DNA"/>
</dbReference>
<dbReference type="Proteomes" id="UP001454036">
    <property type="component" value="Unassembled WGS sequence"/>
</dbReference>
<comment type="caution">
    <text evidence="1">The sequence shown here is derived from an EMBL/GenBank/DDBJ whole genome shotgun (WGS) entry which is preliminary data.</text>
</comment>
<protein>
    <submittedName>
        <fullName evidence="1">Uncharacterized protein</fullName>
    </submittedName>
</protein>
<name>A0AAV3R9G8_LITER</name>
<evidence type="ECO:0000313" key="1">
    <source>
        <dbReference type="EMBL" id="GAA0171528.1"/>
    </source>
</evidence>
<evidence type="ECO:0000313" key="2">
    <source>
        <dbReference type="Proteomes" id="UP001454036"/>
    </source>
</evidence>